<name>A0ABR3PVP8_9TREE</name>
<sequence length="313" mass="35415">MSRTPRRRRRPTPEIYNLALTEHPGYAAFHKYEHYDEVVAKIERSAARGWPSHRGLVKNFLEHMDVLAAARDYLATMPPECKPLTPGALTRMRAVSKLDHFDYIKSFIDMHEQRGVRAELMVQGLSKGYLHLLACEPWAGTPPAYPPMERRLARQVAKSKSTPAPVRAGVARTNTCLRLIEAGGPAHGAAPPPPTRGPSPRARAAFELRASIAAIEKQINVLHVESEEERWKKLASIPWYVWEEEREREGEARSERTRSERSSGESSEAWSETSERGYEWFSPEPEERTEKKAERSGGVLGRLLGGKRWSCAQ</sequence>
<dbReference type="EMBL" id="JBBXJM010000006">
    <property type="protein sequence ID" value="KAL1406544.1"/>
    <property type="molecule type" value="Genomic_DNA"/>
</dbReference>
<evidence type="ECO:0000256" key="1">
    <source>
        <dbReference type="SAM" id="MobiDB-lite"/>
    </source>
</evidence>
<accession>A0ABR3PVP8</accession>
<feature type="compositionally biased region" description="Basic and acidic residues" evidence="1">
    <location>
        <begin position="248"/>
        <end position="263"/>
    </location>
</feature>
<protein>
    <submittedName>
        <fullName evidence="2">Uncharacterized protein</fullName>
    </submittedName>
</protein>
<keyword evidence="3" id="KW-1185">Reference proteome</keyword>
<gene>
    <name evidence="2" type="ORF">Q8F55_008250</name>
</gene>
<feature type="region of interest" description="Disordered" evidence="1">
    <location>
        <begin position="248"/>
        <end position="297"/>
    </location>
</feature>
<reference evidence="2 3" key="1">
    <citation type="submission" date="2023-08" db="EMBL/GenBank/DDBJ databases">
        <title>Annotated Genome Sequence of Vanrija albida AlHP1.</title>
        <authorList>
            <person name="Herzog R."/>
        </authorList>
    </citation>
    <scope>NUCLEOTIDE SEQUENCE [LARGE SCALE GENOMIC DNA]</scope>
    <source>
        <strain evidence="2 3">AlHP1</strain>
    </source>
</reference>
<dbReference type="RefSeq" id="XP_069206488.1">
    <property type="nucleotide sequence ID" value="XM_069356647.1"/>
</dbReference>
<dbReference type="Proteomes" id="UP001565368">
    <property type="component" value="Unassembled WGS sequence"/>
</dbReference>
<dbReference type="GeneID" id="95989293"/>
<evidence type="ECO:0000313" key="2">
    <source>
        <dbReference type="EMBL" id="KAL1406544.1"/>
    </source>
</evidence>
<proteinExistence type="predicted"/>
<organism evidence="2 3">
    <name type="scientific">Vanrija albida</name>
    <dbReference type="NCBI Taxonomy" id="181172"/>
    <lineage>
        <taxon>Eukaryota</taxon>
        <taxon>Fungi</taxon>
        <taxon>Dikarya</taxon>
        <taxon>Basidiomycota</taxon>
        <taxon>Agaricomycotina</taxon>
        <taxon>Tremellomycetes</taxon>
        <taxon>Trichosporonales</taxon>
        <taxon>Trichosporonaceae</taxon>
        <taxon>Vanrija</taxon>
    </lineage>
</organism>
<comment type="caution">
    <text evidence="2">The sequence shown here is derived from an EMBL/GenBank/DDBJ whole genome shotgun (WGS) entry which is preliminary data.</text>
</comment>
<feature type="compositionally biased region" description="Basic and acidic residues" evidence="1">
    <location>
        <begin position="285"/>
        <end position="295"/>
    </location>
</feature>
<evidence type="ECO:0000313" key="3">
    <source>
        <dbReference type="Proteomes" id="UP001565368"/>
    </source>
</evidence>